<comment type="catalytic activity">
    <reaction evidence="1">
        <text>S-ubiquitinyl-[E2 ubiquitin-conjugating enzyme]-L-cysteine + [acceptor protein]-L-lysine = [E2 ubiquitin-conjugating enzyme]-L-cysteine + N(6)-ubiquitinyl-[acceptor protein]-L-lysine.</text>
        <dbReference type="EC" id="2.3.2.27"/>
    </reaction>
</comment>
<accession>A0A368PYF8</accession>
<feature type="coiled-coil region" evidence="6">
    <location>
        <begin position="364"/>
        <end position="487"/>
    </location>
</feature>
<gene>
    <name evidence="9" type="ORF">SETIT_2G135400v2</name>
</gene>
<dbReference type="OrthoDB" id="4062651at2759"/>
<dbReference type="Gene3D" id="3.30.40.10">
    <property type="entry name" value="Zinc/RING finger domain, C3HC4 (zinc finger)"/>
    <property type="match status" value="1"/>
</dbReference>
<reference evidence="9" key="2">
    <citation type="submission" date="2015-07" db="EMBL/GenBank/DDBJ databases">
        <authorList>
            <person name="Noorani M."/>
        </authorList>
    </citation>
    <scope>NUCLEOTIDE SEQUENCE</scope>
    <source>
        <strain evidence="9">Yugu1</strain>
    </source>
</reference>
<evidence type="ECO:0000256" key="6">
    <source>
        <dbReference type="SAM" id="Coils"/>
    </source>
</evidence>
<dbReference type="InterPro" id="IPR011009">
    <property type="entry name" value="Kinase-like_dom_sf"/>
</dbReference>
<feature type="compositionally biased region" description="Polar residues" evidence="7">
    <location>
        <begin position="348"/>
        <end position="358"/>
    </location>
</feature>
<dbReference type="GO" id="GO:0016567">
    <property type="term" value="P:protein ubiquitination"/>
    <property type="evidence" value="ECO:0007669"/>
    <property type="project" value="UniProtKB-UniPathway"/>
</dbReference>
<dbReference type="InterPro" id="IPR051348">
    <property type="entry name" value="U-box_ubiquitin_ligases"/>
</dbReference>
<feature type="domain" description="U-box" evidence="8">
    <location>
        <begin position="560"/>
        <end position="621"/>
    </location>
</feature>
<dbReference type="EMBL" id="CM003529">
    <property type="protein sequence ID" value="RCV10775.1"/>
    <property type="molecule type" value="Genomic_DNA"/>
</dbReference>
<dbReference type="Gene3D" id="3.40.50.620">
    <property type="entry name" value="HUPs"/>
    <property type="match status" value="1"/>
</dbReference>
<proteinExistence type="predicted"/>
<evidence type="ECO:0000313" key="9">
    <source>
        <dbReference type="EMBL" id="RCV10775.1"/>
    </source>
</evidence>
<reference evidence="9" key="1">
    <citation type="journal article" date="2012" name="Nat. Biotechnol.">
        <title>Reference genome sequence of the model plant Setaria.</title>
        <authorList>
            <person name="Bennetzen J.L."/>
            <person name="Schmutz J."/>
            <person name="Wang H."/>
            <person name="Percifield R."/>
            <person name="Hawkins J."/>
            <person name="Pontaroli A.C."/>
            <person name="Estep M."/>
            <person name="Feng L."/>
            <person name="Vaughn J.N."/>
            <person name="Grimwood J."/>
            <person name="Jenkins J."/>
            <person name="Barry K."/>
            <person name="Lindquist E."/>
            <person name="Hellsten U."/>
            <person name="Deshpande S."/>
            <person name="Wang X."/>
            <person name="Wu X."/>
            <person name="Mitros T."/>
            <person name="Triplett J."/>
            <person name="Yang X."/>
            <person name="Ye C.Y."/>
            <person name="Mauro-Herrera M."/>
            <person name="Wang L."/>
            <person name="Li P."/>
            <person name="Sharma M."/>
            <person name="Sharma R."/>
            <person name="Ronald P.C."/>
            <person name="Panaud O."/>
            <person name="Kellogg E.A."/>
            <person name="Brutnell T.P."/>
            <person name="Doust A.N."/>
            <person name="Tuskan G.A."/>
            <person name="Rokhsar D."/>
            <person name="Devos K.M."/>
        </authorList>
    </citation>
    <scope>NUCLEOTIDE SEQUENCE [LARGE SCALE GENOMIC DNA]</scope>
    <source>
        <strain evidence="9">Yugu1</strain>
    </source>
</reference>
<evidence type="ECO:0000256" key="4">
    <source>
        <dbReference type="ARBA" id="ARBA00022679"/>
    </source>
</evidence>
<dbReference type="SMART" id="SM00504">
    <property type="entry name" value="Ubox"/>
    <property type="match status" value="1"/>
</dbReference>
<dbReference type="SUPFAM" id="SSF52402">
    <property type="entry name" value="Adenine nucleotide alpha hydrolases-like"/>
    <property type="match status" value="1"/>
</dbReference>
<dbReference type="InterPro" id="IPR013083">
    <property type="entry name" value="Znf_RING/FYVE/PHD"/>
</dbReference>
<comment type="pathway">
    <text evidence="2">Protein modification; protein ubiquitination.</text>
</comment>
<evidence type="ECO:0000256" key="2">
    <source>
        <dbReference type="ARBA" id="ARBA00004906"/>
    </source>
</evidence>
<feature type="compositionally biased region" description="Polar residues" evidence="7">
    <location>
        <begin position="242"/>
        <end position="251"/>
    </location>
</feature>
<dbReference type="SUPFAM" id="SSF56112">
    <property type="entry name" value="Protein kinase-like (PK-like)"/>
    <property type="match status" value="1"/>
</dbReference>
<keyword evidence="4" id="KW-0808">Transferase</keyword>
<protein>
    <recommendedName>
        <fullName evidence="3">RING-type E3 ubiquitin transferase</fullName>
        <ecNumber evidence="3">2.3.2.27</ecNumber>
    </recommendedName>
</protein>
<feature type="compositionally biased region" description="Low complexity" evidence="7">
    <location>
        <begin position="317"/>
        <end position="333"/>
    </location>
</feature>
<dbReference type="CDD" id="cd16655">
    <property type="entry name" value="RING-Ubox_WDSUB1-like"/>
    <property type="match status" value="1"/>
</dbReference>
<keyword evidence="6" id="KW-0175">Coiled coil</keyword>
<evidence type="ECO:0000256" key="7">
    <source>
        <dbReference type="SAM" id="MobiDB-lite"/>
    </source>
</evidence>
<evidence type="ECO:0000256" key="3">
    <source>
        <dbReference type="ARBA" id="ARBA00012483"/>
    </source>
</evidence>
<feature type="region of interest" description="Disordered" evidence="7">
    <location>
        <begin position="1"/>
        <end position="54"/>
    </location>
</feature>
<dbReference type="AlphaFoldDB" id="A0A368PYF8"/>
<dbReference type="EC" id="2.3.2.27" evidence="3"/>
<dbReference type="GO" id="GO:0061630">
    <property type="term" value="F:ubiquitin protein ligase activity"/>
    <property type="evidence" value="ECO:0007669"/>
    <property type="project" value="UniProtKB-EC"/>
</dbReference>
<feature type="region of interest" description="Disordered" evidence="7">
    <location>
        <begin position="312"/>
        <end position="358"/>
    </location>
</feature>
<dbReference type="Pfam" id="PF04564">
    <property type="entry name" value="U-box"/>
    <property type="match status" value="1"/>
</dbReference>
<dbReference type="UniPathway" id="UPA00143"/>
<keyword evidence="5" id="KW-0833">Ubl conjugation pathway</keyword>
<dbReference type="InterPro" id="IPR003613">
    <property type="entry name" value="Ubox_domain"/>
</dbReference>
<feature type="compositionally biased region" description="Low complexity" evidence="7">
    <location>
        <begin position="38"/>
        <end position="51"/>
    </location>
</feature>
<dbReference type="SUPFAM" id="SSF57850">
    <property type="entry name" value="RING/U-box"/>
    <property type="match status" value="1"/>
</dbReference>
<evidence type="ECO:0000259" key="8">
    <source>
        <dbReference type="PROSITE" id="PS51698"/>
    </source>
</evidence>
<name>A0A368PYF8_SETIT</name>
<feature type="region of interest" description="Disordered" evidence="7">
    <location>
        <begin position="237"/>
        <end position="285"/>
    </location>
</feature>
<dbReference type="PROSITE" id="PS51698">
    <property type="entry name" value="U_BOX"/>
    <property type="match status" value="1"/>
</dbReference>
<dbReference type="PANTHER" id="PTHR45647:SF46">
    <property type="entry name" value="OS09G0569800 PROTEIN"/>
    <property type="match status" value="1"/>
</dbReference>
<dbReference type="InterPro" id="IPR014729">
    <property type="entry name" value="Rossmann-like_a/b/a_fold"/>
</dbReference>
<evidence type="ECO:0000256" key="1">
    <source>
        <dbReference type="ARBA" id="ARBA00000900"/>
    </source>
</evidence>
<organism evidence="9">
    <name type="scientific">Setaria italica</name>
    <name type="common">Foxtail millet</name>
    <name type="synonym">Panicum italicum</name>
    <dbReference type="NCBI Taxonomy" id="4555"/>
    <lineage>
        <taxon>Eukaryota</taxon>
        <taxon>Viridiplantae</taxon>
        <taxon>Streptophyta</taxon>
        <taxon>Embryophyta</taxon>
        <taxon>Tracheophyta</taxon>
        <taxon>Spermatophyta</taxon>
        <taxon>Magnoliopsida</taxon>
        <taxon>Liliopsida</taxon>
        <taxon>Poales</taxon>
        <taxon>Poaceae</taxon>
        <taxon>PACMAD clade</taxon>
        <taxon>Panicoideae</taxon>
        <taxon>Panicodae</taxon>
        <taxon>Paniceae</taxon>
        <taxon>Cenchrinae</taxon>
        <taxon>Setaria</taxon>
    </lineage>
</organism>
<feature type="compositionally biased region" description="Low complexity" evidence="7">
    <location>
        <begin position="1"/>
        <end position="15"/>
    </location>
</feature>
<dbReference type="PANTHER" id="PTHR45647">
    <property type="entry name" value="OS02G0152300 PROTEIN"/>
    <property type="match status" value="1"/>
</dbReference>
<evidence type="ECO:0000256" key="5">
    <source>
        <dbReference type="ARBA" id="ARBA00022786"/>
    </source>
</evidence>
<dbReference type="CDD" id="cd01989">
    <property type="entry name" value="USP_STK_Ubox_N"/>
    <property type="match status" value="1"/>
</dbReference>
<sequence length="621" mass="69384">MAVASARSSPHSDSSPLPPVSPQPVAERLFMRGGSGRSPGSSSSSSSSRSPSLREIDEEAAVVINDGGEKLYVAVGKDFKDGKSSLSAAQSLGLLGGGLSLVLLHVHQPADRIMSGLCKVPASQLEEKELKAYRKIEREEMNTLLNQYMTYCRLYLKVQAETLVIEKNNVPNGIVELINQHCITKLVMGMSSFSTKRKVPKSKVAAIVHQQAKPYCQISFICKGSLAWTRDANLDSIKADSPRSSSASTLSDEPELPARSVSLPPGHPGYMGSPDQQFLPRRSNSVSYPSPGFIANNVERMLHIAQHSIHVKPRNCSPNSSLPSNEGSSSSSLKDSDSMDGSPLPASVVSSEEQQMSMVETSMQNEVFEQLQQVRNELEHSRKEASEGRQKAERDLFEASRMFKARENSLLKEKREVDERLNKEKAFLEKENFQIFNELQKANEQRADLENKLLQTNSLLEQLQQLQGELQREKEDALREAEEMRKLYGNSDFISAGEVSLTEFSYSEIQEATKNFDESMEIGHGGCASVYKGFLRHTTVAIKKFNREGIVGEREFNDEEIMRDPHIAADGFTYEGEAIKDWIQRGHRMSPMTYLNFPHHQLIPNNALRFAIQEWQTKQQQ</sequence>
<dbReference type="Gene3D" id="3.30.200.20">
    <property type="entry name" value="Phosphorylase Kinase, domain 1"/>
    <property type="match status" value="1"/>
</dbReference>